<evidence type="ECO:0000313" key="3">
    <source>
        <dbReference type="Proteomes" id="UP000238350"/>
    </source>
</evidence>
<dbReference type="Gene3D" id="3.40.50.1910">
    <property type="match status" value="1"/>
</dbReference>
<dbReference type="Gene3D" id="1.25.40.60">
    <property type="match status" value="1"/>
</dbReference>
<name>A0A2T0FCS7_9ASCO</name>
<comment type="similarity">
    <text evidence="1">Belongs to the STXBP/unc-18/SEC1 family.</text>
</comment>
<reference evidence="2 3" key="1">
    <citation type="submission" date="2017-04" db="EMBL/GenBank/DDBJ databases">
        <title>Genome sequencing of [Candida] sorbophila.</title>
        <authorList>
            <person name="Ahn J.O."/>
        </authorList>
    </citation>
    <scope>NUCLEOTIDE SEQUENCE [LARGE SCALE GENOMIC DNA]</scope>
    <source>
        <strain evidence="2 3">DS02</strain>
    </source>
</reference>
<dbReference type="Pfam" id="PF00995">
    <property type="entry name" value="Sec1"/>
    <property type="match status" value="1"/>
</dbReference>
<evidence type="ECO:0000313" key="2">
    <source>
        <dbReference type="EMBL" id="PRT52808.1"/>
    </source>
</evidence>
<dbReference type="GeneID" id="36514177"/>
<sequence>MDLNKVGEHYVQLMVAGGDNKARVLLLDKETTGMLSLISSQSTLLKNDIFLVDHLANASRQKMRHLDCICFVRPVSENIEKLVEELRSPRYSKYTLLFSNFVKKSHLERLAEADDHEAVVKVQELFCDYYTINRDFFSANCDYIYGVERDSWTPSGLDRSVESLMSVLLSLKIKPLIRFEENSAMSRRLAAELNRQIQQQEGVFDFPSRDTPPIVLIVDRRNDPYTPLLNHWTYQAMVGEIIGIQNNRVLLDQVPEIAEELQEVVLSQGQDSFFAEAMYLNFGDLGERIRDYVQQYQSKTQSSRQIQTVADMKRFVEEYPEFRKLSGNVSKHVTLVGELSRQVEANNLLAVSEFEQNLACSENHTRDARQLQEFVSSPAIPVHLKYRLLALYALRYEQHGQNAIHGVLQQIQPANETLRTGVVKLIQQYAGESFRGAGSTSNGVAEAGGSFLRKAQAGLKNLSLKGVDNVFTQHKSGLENALLLLAKGRLSKTRYPFFNPGDGSLPQWAIHGEETEHPQDVIVFMVGGATYEEARAVAEANAGPGRMRVVFGGTSVNHDLLSQVAQLTW</sequence>
<keyword evidence="3" id="KW-1185">Reference proteome</keyword>
<dbReference type="InterPro" id="IPR036045">
    <property type="entry name" value="Sec1-like_sf"/>
</dbReference>
<protein>
    <submittedName>
        <fullName evidence="2">Vacuolar protein sorting-associated protein 45</fullName>
    </submittedName>
</protein>
<dbReference type="AlphaFoldDB" id="A0A2T0FCS7"/>
<dbReference type="EMBL" id="NDIQ01000001">
    <property type="protein sequence ID" value="PRT52808.1"/>
    <property type="molecule type" value="Genomic_DNA"/>
</dbReference>
<proteinExistence type="inferred from homology"/>
<dbReference type="InterPro" id="IPR043154">
    <property type="entry name" value="Sec-1-like_dom1"/>
</dbReference>
<dbReference type="PIRSF" id="PIRSF005715">
    <property type="entry name" value="VPS45_Sec1"/>
    <property type="match status" value="1"/>
</dbReference>
<dbReference type="InterPro" id="IPR001619">
    <property type="entry name" value="Sec1-like"/>
</dbReference>
<dbReference type="STRING" id="45607.A0A2T0FCS7"/>
<accession>A0A2T0FCS7</accession>
<dbReference type="OrthoDB" id="10266265at2759"/>
<dbReference type="Gene3D" id="3.90.830.10">
    <property type="entry name" value="Syntaxin Binding Protein 1, Chain A, domain 2"/>
    <property type="match status" value="1"/>
</dbReference>
<organism evidence="2 3">
    <name type="scientific">Wickerhamiella sorbophila</name>
    <dbReference type="NCBI Taxonomy" id="45607"/>
    <lineage>
        <taxon>Eukaryota</taxon>
        <taxon>Fungi</taxon>
        <taxon>Dikarya</taxon>
        <taxon>Ascomycota</taxon>
        <taxon>Saccharomycotina</taxon>
        <taxon>Dipodascomycetes</taxon>
        <taxon>Dipodascales</taxon>
        <taxon>Trichomonascaceae</taxon>
        <taxon>Wickerhamiella</taxon>
    </lineage>
</organism>
<comment type="caution">
    <text evidence="2">The sequence shown here is derived from an EMBL/GenBank/DDBJ whole genome shotgun (WGS) entry which is preliminary data.</text>
</comment>
<dbReference type="InterPro" id="IPR043127">
    <property type="entry name" value="Sec-1-like_dom3a"/>
</dbReference>
<dbReference type="GO" id="GO:0016192">
    <property type="term" value="P:vesicle-mediated transport"/>
    <property type="evidence" value="ECO:0007669"/>
    <property type="project" value="InterPro"/>
</dbReference>
<dbReference type="PANTHER" id="PTHR11679">
    <property type="entry name" value="VESICLE PROTEIN SORTING-ASSOCIATED"/>
    <property type="match status" value="1"/>
</dbReference>
<dbReference type="Proteomes" id="UP000238350">
    <property type="component" value="Unassembled WGS sequence"/>
</dbReference>
<dbReference type="SUPFAM" id="SSF56815">
    <property type="entry name" value="Sec1/munc18-like (SM) proteins"/>
    <property type="match status" value="1"/>
</dbReference>
<gene>
    <name evidence="2" type="ORF">B9G98_00428</name>
</gene>
<dbReference type="RefSeq" id="XP_024662754.1">
    <property type="nucleotide sequence ID" value="XM_024806986.1"/>
</dbReference>
<dbReference type="Gene3D" id="3.40.50.2060">
    <property type="match status" value="1"/>
</dbReference>
<dbReference type="InterPro" id="IPR027482">
    <property type="entry name" value="Sec1-like_dom2"/>
</dbReference>
<evidence type="ECO:0000256" key="1">
    <source>
        <dbReference type="ARBA" id="ARBA00009884"/>
    </source>
</evidence>